<evidence type="ECO:0000256" key="1">
    <source>
        <dbReference type="ARBA" id="ARBA00022448"/>
    </source>
</evidence>
<accession>X0ZP36</accession>
<feature type="domain" description="ABC transporter" evidence="2">
    <location>
        <begin position="1"/>
        <end position="170"/>
    </location>
</feature>
<dbReference type="Gene3D" id="3.40.50.300">
    <property type="entry name" value="P-loop containing nucleotide triphosphate hydrolases"/>
    <property type="match status" value="1"/>
</dbReference>
<dbReference type="PANTHER" id="PTHR42781">
    <property type="entry name" value="SPERMIDINE/PUTRESCINE IMPORT ATP-BINDING PROTEIN POTA"/>
    <property type="match status" value="1"/>
</dbReference>
<dbReference type="EMBL" id="BART01006912">
    <property type="protein sequence ID" value="GAG71495.1"/>
    <property type="molecule type" value="Genomic_DNA"/>
</dbReference>
<dbReference type="SUPFAM" id="SSF50331">
    <property type="entry name" value="MOP-like"/>
    <property type="match status" value="1"/>
</dbReference>
<dbReference type="Pfam" id="PF00005">
    <property type="entry name" value="ABC_tran"/>
    <property type="match status" value="1"/>
</dbReference>
<dbReference type="InterPro" id="IPR008995">
    <property type="entry name" value="Mo/tungstate-bd_C_term_dom"/>
</dbReference>
<gene>
    <name evidence="3" type="ORF">S01H4_15772</name>
</gene>
<dbReference type="GO" id="GO:0022857">
    <property type="term" value="F:transmembrane transporter activity"/>
    <property type="evidence" value="ECO:0007669"/>
    <property type="project" value="InterPro"/>
</dbReference>
<dbReference type="InterPro" id="IPR017871">
    <property type="entry name" value="ABC_transporter-like_CS"/>
</dbReference>
<dbReference type="InterPro" id="IPR050093">
    <property type="entry name" value="ABC_SmlMolc_Importer"/>
</dbReference>
<sequence length="280" mass="30821">MSKPGFSIAPEKRRVGMVFQDSALFPHLTVCDNVGFGIKAMGPDKRNQQVRKLLQRVGLPEMGQRYPHELSGGQQQRVALARALAPKPDLILMDEPFSNLDIETRERLGYEVRDIFKEQGTTCVLVTHDQNDAFALCDHVGVMREGRILQWDTPYNLYHEPATRFVADFIGDGVLLPGRLIESGVVQTGLGRIAGKSPCAGAVGDTLDVLVRPDDIVPDDLGGFGATIVRKAFKGADILYTLRTSDGVQVLSLFPSHANHRLGETVRVRLQADHLVAFPQ</sequence>
<dbReference type="InterPro" id="IPR013611">
    <property type="entry name" value="Transp-assoc_OB_typ2"/>
</dbReference>
<evidence type="ECO:0000259" key="2">
    <source>
        <dbReference type="PROSITE" id="PS50893"/>
    </source>
</evidence>
<keyword evidence="1" id="KW-0813">Transport</keyword>
<dbReference type="GO" id="GO:0016887">
    <property type="term" value="F:ATP hydrolysis activity"/>
    <property type="evidence" value="ECO:0007669"/>
    <property type="project" value="InterPro"/>
</dbReference>
<dbReference type="GO" id="GO:0005524">
    <property type="term" value="F:ATP binding"/>
    <property type="evidence" value="ECO:0007669"/>
    <property type="project" value="InterPro"/>
</dbReference>
<dbReference type="AlphaFoldDB" id="X0ZP36"/>
<dbReference type="SUPFAM" id="SSF52540">
    <property type="entry name" value="P-loop containing nucleoside triphosphate hydrolases"/>
    <property type="match status" value="1"/>
</dbReference>
<dbReference type="GO" id="GO:0043190">
    <property type="term" value="C:ATP-binding cassette (ABC) transporter complex"/>
    <property type="evidence" value="ECO:0007669"/>
    <property type="project" value="InterPro"/>
</dbReference>
<name>X0ZP36_9ZZZZ</name>
<proteinExistence type="predicted"/>
<dbReference type="Gene3D" id="2.40.50.100">
    <property type="match status" value="1"/>
</dbReference>
<reference evidence="3" key="1">
    <citation type="journal article" date="2014" name="Front. Microbiol.">
        <title>High frequency of phylogenetically diverse reductive dehalogenase-homologous genes in deep subseafloor sedimentary metagenomes.</title>
        <authorList>
            <person name="Kawai M."/>
            <person name="Futagami T."/>
            <person name="Toyoda A."/>
            <person name="Takaki Y."/>
            <person name="Nishi S."/>
            <person name="Hori S."/>
            <person name="Arai W."/>
            <person name="Tsubouchi T."/>
            <person name="Morono Y."/>
            <person name="Uchiyama I."/>
            <person name="Ito T."/>
            <person name="Fujiyama A."/>
            <person name="Inagaki F."/>
            <person name="Takami H."/>
        </authorList>
    </citation>
    <scope>NUCLEOTIDE SEQUENCE</scope>
    <source>
        <strain evidence="3">Expedition CK06-06</strain>
    </source>
</reference>
<dbReference type="Pfam" id="PF08402">
    <property type="entry name" value="TOBE_2"/>
    <property type="match status" value="1"/>
</dbReference>
<evidence type="ECO:0000313" key="3">
    <source>
        <dbReference type="EMBL" id="GAG71495.1"/>
    </source>
</evidence>
<organism evidence="3">
    <name type="scientific">marine sediment metagenome</name>
    <dbReference type="NCBI Taxonomy" id="412755"/>
    <lineage>
        <taxon>unclassified sequences</taxon>
        <taxon>metagenomes</taxon>
        <taxon>ecological metagenomes</taxon>
    </lineage>
</organism>
<dbReference type="InterPro" id="IPR027417">
    <property type="entry name" value="P-loop_NTPase"/>
</dbReference>
<dbReference type="PROSITE" id="PS50893">
    <property type="entry name" value="ABC_TRANSPORTER_2"/>
    <property type="match status" value="1"/>
</dbReference>
<dbReference type="InterPro" id="IPR003439">
    <property type="entry name" value="ABC_transporter-like_ATP-bd"/>
</dbReference>
<dbReference type="PROSITE" id="PS00211">
    <property type="entry name" value="ABC_TRANSPORTER_1"/>
    <property type="match status" value="1"/>
</dbReference>
<dbReference type="PANTHER" id="PTHR42781:SF4">
    <property type="entry name" value="SPERMIDINE_PUTRESCINE IMPORT ATP-BINDING PROTEIN POTA"/>
    <property type="match status" value="1"/>
</dbReference>
<protein>
    <recommendedName>
        <fullName evidence="2">ABC transporter domain-containing protein</fullName>
    </recommendedName>
</protein>
<comment type="caution">
    <text evidence="3">The sequence shown here is derived from an EMBL/GenBank/DDBJ whole genome shotgun (WGS) entry which is preliminary data.</text>
</comment>